<accession>A0A7C2P1N7</accession>
<evidence type="ECO:0000313" key="8">
    <source>
        <dbReference type="EMBL" id="HEN28572.1"/>
    </source>
</evidence>
<dbReference type="PANTHER" id="PTHR43724:SF1">
    <property type="entry name" value="PYRUVATE SYNTHASE SUBUNIT PORD"/>
    <property type="match status" value="1"/>
</dbReference>
<feature type="domain" description="4Fe-4S ferredoxin-type" evidence="7">
    <location>
        <begin position="65"/>
        <end position="97"/>
    </location>
</feature>
<dbReference type="PANTHER" id="PTHR43724">
    <property type="entry name" value="PYRUVATE SYNTHASE SUBUNIT PORD"/>
    <property type="match status" value="1"/>
</dbReference>
<reference evidence="8" key="1">
    <citation type="journal article" date="2020" name="mSystems">
        <title>Genome- and Community-Level Interaction Insights into Carbon Utilization and Element Cycling Functions of Hydrothermarchaeota in Hydrothermal Sediment.</title>
        <authorList>
            <person name="Zhou Z."/>
            <person name="Liu Y."/>
            <person name="Xu W."/>
            <person name="Pan J."/>
            <person name="Luo Z.H."/>
            <person name="Li M."/>
        </authorList>
    </citation>
    <scope>NUCLEOTIDE SEQUENCE [LARGE SCALE GENOMIC DNA]</scope>
    <source>
        <strain evidence="8">SpSt-34</strain>
        <strain evidence="9">SpSt-69</strain>
    </source>
</reference>
<dbReference type="EMBL" id="DTDJ01000031">
    <property type="protein sequence ID" value="HGL17590.1"/>
    <property type="molecule type" value="Genomic_DNA"/>
</dbReference>
<sequence length="99" mass="11260">MKKKGWKELPEGAIIKNVPTSQELKTGSWRTQRPVWDPQKCTNCFLCWLYCPDTSIILKEVNGEPKVSGINYDYCKGCGICAEVCPPKVKAIHMEKEEL</sequence>
<gene>
    <name evidence="8" type="ORF">ENQ77_08030</name>
    <name evidence="9" type="ORF">ENU66_04600</name>
</gene>
<dbReference type="SUPFAM" id="SSF54862">
    <property type="entry name" value="4Fe-4S ferredoxins"/>
    <property type="match status" value="1"/>
</dbReference>
<organism evidence="8">
    <name type="scientific">candidate division WOR-3 bacterium</name>
    <dbReference type="NCBI Taxonomy" id="2052148"/>
    <lineage>
        <taxon>Bacteria</taxon>
        <taxon>Bacteria division WOR-3</taxon>
    </lineage>
</organism>
<keyword evidence="5" id="KW-0408">Iron</keyword>
<dbReference type="InterPro" id="IPR017896">
    <property type="entry name" value="4Fe4S_Fe-S-bd"/>
</dbReference>
<protein>
    <recommendedName>
        <fullName evidence="7">4Fe-4S ferredoxin-type domain-containing protein</fullName>
    </recommendedName>
</protein>
<dbReference type="EMBL" id="DSOL01000230">
    <property type="protein sequence ID" value="HEN28572.1"/>
    <property type="molecule type" value="Genomic_DNA"/>
</dbReference>
<dbReference type="InterPro" id="IPR017900">
    <property type="entry name" value="4Fe4S_Fe_S_CS"/>
</dbReference>
<evidence type="ECO:0000256" key="1">
    <source>
        <dbReference type="ARBA" id="ARBA00001966"/>
    </source>
</evidence>
<evidence type="ECO:0000256" key="4">
    <source>
        <dbReference type="ARBA" id="ARBA00022737"/>
    </source>
</evidence>
<proteinExistence type="predicted"/>
<dbReference type="PROSITE" id="PS51379">
    <property type="entry name" value="4FE4S_FER_2"/>
    <property type="match status" value="2"/>
</dbReference>
<dbReference type="Gene3D" id="3.30.70.20">
    <property type="match status" value="1"/>
</dbReference>
<dbReference type="GO" id="GO:0016625">
    <property type="term" value="F:oxidoreductase activity, acting on the aldehyde or oxo group of donors, iron-sulfur protein as acceptor"/>
    <property type="evidence" value="ECO:0007669"/>
    <property type="project" value="InterPro"/>
</dbReference>
<evidence type="ECO:0000256" key="3">
    <source>
        <dbReference type="ARBA" id="ARBA00022723"/>
    </source>
</evidence>
<comment type="cofactor">
    <cofactor evidence="1">
        <name>[4Fe-4S] cluster</name>
        <dbReference type="ChEBI" id="CHEBI:49883"/>
    </cofactor>
</comment>
<dbReference type="GO" id="GO:0051539">
    <property type="term" value="F:4 iron, 4 sulfur cluster binding"/>
    <property type="evidence" value="ECO:0007669"/>
    <property type="project" value="UniProtKB-KW"/>
</dbReference>
<dbReference type="PROSITE" id="PS00198">
    <property type="entry name" value="4FE4S_FER_1"/>
    <property type="match status" value="1"/>
</dbReference>
<evidence type="ECO:0000259" key="7">
    <source>
        <dbReference type="PROSITE" id="PS51379"/>
    </source>
</evidence>
<dbReference type="GO" id="GO:0046872">
    <property type="term" value="F:metal ion binding"/>
    <property type="evidence" value="ECO:0007669"/>
    <property type="project" value="UniProtKB-KW"/>
</dbReference>
<name>A0A7C2P1N7_UNCW3</name>
<dbReference type="AlphaFoldDB" id="A0A7C2P1N7"/>
<keyword evidence="6" id="KW-0411">Iron-sulfur</keyword>
<evidence type="ECO:0000256" key="6">
    <source>
        <dbReference type="ARBA" id="ARBA00023014"/>
    </source>
</evidence>
<keyword evidence="2" id="KW-0004">4Fe-4S</keyword>
<comment type="caution">
    <text evidence="8">The sequence shown here is derived from an EMBL/GenBank/DDBJ whole genome shotgun (WGS) entry which is preliminary data.</text>
</comment>
<evidence type="ECO:0000256" key="2">
    <source>
        <dbReference type="ARBA" id="ARBA00022485"/>
    </source>
</evidence>
<keyword evidence="4" id="KW-0677">Repeat</keyword>
<evidence type="ECO:0000313" key="9">
    <source>
        <dbReference type="EMBL" id="HGL17590.1"/>
    </source>
</evidence>
<dbReference type="InterPro" id="IPR011898">
    <property type="entry name" value="PorD_KorD"/>
</dbReference>
<dbReference type="NCBIfam" id="TIGR02179">
    <property type="entry name" value="PorD_KorD"/>
    <property type="match status" value="1"/>
</dbReference>
<evidence type="ECO:0000256" key="5">
    <source>
        <dbReference type="ARBA" id="ARBA00023004"/>
    </source>
</evidence>
<keyword evidence="3" id="KW-0479">Metal-binding</keyword>
<feature type="domain" description="4Fe-4S ferredoxin-type" evidence="7">
    <location>
        <begin position="32"/>
        <end position="61"/>
    </location>
</feature>
<dbReference type="Pfam" id="PF14697">
    <property type="entry name" value="Fer4_21"/>
    <property type="match status" value="1"/>
</dbReference>